<dbReference type="EMBL" id="SIHJ01000001">
    <property type="protein sequence ID" value="TWT38214.1"/>
    <property type="molecule type" value="Genomic_DNA"/>
</dbReference>
<evidence type="ECO:0000313" key="4">
    <source>
        <dbReference type="Proteomes" id="UP000316714"/>
    </source>
</evidence>
<comment type="caution">
    <text evidence="3">The sequence shown here is derived from an EMBL/GenBank/DDBJ whole genome shotgun (WGS) entry which is preliminary data.</text>
</comment>
<accession>A0A5C5VHV2</accession>
<protein>
    <submittedName>
        <fullName evidence="3">Uncharacterized protein</fullName>
    </submittedName>
</protein>
<dbReference type="AlphaFoldDB" id="A0A5C5VHV2"/>
<feature type="compositionally biased region" description="Pro residues" evidence="1">
    <location>
        <begin position="137"/>
        <end position="146"/>
    </location>
</feature>
<keyword evidence="4" id="KW-1185">Reference proteome</keyword>
<evidence type="ECO:0000256" key="2">
    <source>
        <dbReference type="SAM" id="Phobius"/>
    </source>
</evidence>
<proteinExistence type="predicted"/>
<feature type="transmembrane region" description="Helical" evidence="2">
    <location>
        <begin position="12"/>
        <end position="32"/>
    </location>
</feature>
<reference evidence="3 4" key="1">
    <citation type="submission" date="2019-02" db="EMBL/GenBank/DDBJ databases">
        <title>Deep-cultivation of Planctomycetes and their phenomic and genomic characterization uncovers novel biology.</title>
        <authorList>
            <person name="Wiegand S."/>
            <person name="Jogler M."/>
            <person name="Boedeker C."/>
            <person name="Pinto D."/>
            <person name="Vollmers J."/>
            <person name="Rivas-Marin E."/>
            <person name="Kohn T."/>
            <person name="Peeters S.H."/>
            <person name="Heuer A."/>
            <person name="Rast P."/>
            <person name="Oberbeckmann S."/>
            <person name="Bunk B."/>
            <person name="Jeske O."/>
            <person name="Meyerdierks A."/>
            <person name="Storesund J.E."/>
            <person name="Kallscheuer N."/>
            <person name="Luecker S."/>
            <person name="Lage O.M."/>
            <person name="Pohl T."/>
            <person name="Merkel B.J."/>
            <person name="Hornburger P."/>
            <person name="Mueller R.-W."/>
            <person name="Bruemmer F."/>
            <person name="Labrenz M."/>
            <person name="Spormann A.M."/>
            <person name="Op Den Camp H."/>
            <person name="Overmann J."/>
            <person name="Amann R."/>
            <person name="Jetten M.S.M."/>
            <person name="Mascher T."/>
            <person name="Medema M.H."/>
            <person name="Devos D.P."/>
            <person name="Kaster A.-K."/>
            <person name="Ovreas L."/>
            <person name="Rohde M."/>
            <person name="Galperin M.Y."/>
            <person name="Jogler C."/>
        </authorList>
    </citation>
    <scope>NUCLEOTIDE SEQUENCE [LARGE SCALE GENOMIC DNA]</scope>
    <source>
        <strain evidence="3 4">KOR34</strain>
    </source>
</reference>
<sequence length="146" mass="15561">MTPRPNANRRGGFSTIAVLALFALAGALFLVWTRDALQQQRQVRLNHEHAQAEQLAAAALSRATAQLAADAEYDGEVWRLTADDLAQTYDAEAAISVDDDDDQPTTITAVVTLPPGDAPRVSVTRSTVLHDTTPTSDPDPSPGDSP</sequence>
<name>A0A5C5VHV2_9BACT</name>
<feature type="region of interest" description="Disordered" evidence="1">
    <location>
        <begin position="95"/>
        <end position="146"/>
    </location>
</feature>
<gene>
    <name evidence="3" type="ORF">KOR34_31830</name>
</gene>
<organism evidence="3 4">
    <name type="scientific">Posidoniimonas corsicana</name>
    <dbReference type="NCBI Taxonomy" id="1938618"/>
    <lineage>
        <taxon>Bacteria</taxon>
        <taxon>Pseudomonadati</taxon>
        <taxon>Planctomycetota</taxon>
        <taxon>Planctomycetia</taxon>
        <taxon>Pirellulales</taxon>
        <taxon>Lacipirellulaceae</taxon>
        <taxon>Posidoniimonas</taxon>
    </lineage>
</organism>
<keyword evidence="2" id="KW-0472">Membrane</keyword>
<evidence type="ECO:0000313" key="3">
    <source>
        <dbReference type="EMBL" id="TWT38214.1"/>
    </source>
</evidence>
<evidence type="ECO:0000256" key="1">
    <source>
        <dbReference type="SAM" id="MobiDB-lite"/>
    </source>
</evidence>
<dbReference type="RefSeq" id="WP_146565579.1">
    <property type="nucleotide sequence ID" value="NZ_SIHJ01000001.1"/>
</dbReference>
<keyword evidence="2" id="KW-1133">Transmembrane helix</keyword>
<keyword evidence="2" id="KW-0812">Transmembrane</keyword>
<dbReference type="Proteomes" id="UP000316714">
    <property type="component" value="Unassembled WGS sequence"/>
</dbReference>